<dbReference type="Gene3D" id="3.40.630.30">
    <property type="match status" value="1"/>
</dbReference>
<sequence length="177" mass="20281">MISELYTKRLYLRRLKESDSSTLFKIWSDPVVTKHMNISHFTEEQQAKDMITFLNNLDYENNAARFTIIELASNKIIGSCGYNTLDFAHSKSEIGYELSKAFWGKGYASEAISGLLKYAFEDLGLNRIEAKVEPQNTNSIKTLQRLNFTLEGTLRQAEKSKGKFVDLNLYSRLKTDS</sequence>
<dbReference type="Pfam" id="PF13302">
    <property type="entry name" value="Acetyltransf_3"/>
    <property type="match status" value="1"/>
</dbReference>
<accession>A0A1I6BYE9</accession>
<proteinExistence type="predicted"/>
<protein>
    <submittedName>
        <fullName evidence="2">Ribosomal-protein-alanine N-acetyltransferase</fullName>
    </submittedName>
</protein>
<dbReference type="EMBL" id="FOXX01000017">
    <property type="protein sequence ID" value="SFQ85960.1"/>
    <property type="molecule type" value="Genomic_DNA"/>
</dbReference>
<dbReference type="PANTHER" id="PTHR43792:SF9">
    <property type="entry name" value="RIBOSOMAL-PROTEIN-ALANINE ACETYLTRANSFERASE"/>
    <property type="match status" value="1"/>
</dbReference>
<dbReference type="PROSITE" id="PS51186">
    <property type="entry name" value="GNAT"/>
    <property type="match status" value="1"/>
</dbReference>
<evidence type="ECO:0000313" key="3">
    <source>
        <dbReference type="Proteomes" id="UP000182762"/>
    </source>
</evidence>
<gene>
    <name evidence="2" type="ORF">SAMN02745910_04509</name>
</gene>
<evidence type="ECO:0000259" key="1">
    <source>
        <dbReference type="PROSITE" id="PS51186"/>
    </source>
</evidence>
<dbReference type="RefSeq" id="WP_061802984.1">
    <property type="nucleotide sequence ID" value="NZ_FOXX01000017.1"/>
</dbReference>
<dbReference type="SUPFAM" id="SSF55729">
    <property type="entry name" value="Acyl-CoA N-acyltransferases (Nat)"/>
    <property type="match status" value="1"/>
</dbReference>
<feature type="domain" description="N-acetyltransferase" evidence="1">
    <location>
        <begin position="10"/>
        <end position="166"/>
    </location>
</feature>
<evidence type="ECO:0000313" key="2">
    <source>
        <dbReference type="EMBL" id="SFQ85960.1"/>
    </source>
</evidence>
<dbReference type="PANTHER" id="PTHR43792">
    <property type="entry name" value="GNAT FAMILY, PUTATIVE (AFU_ORTHOLOGUE AFUA_3G00765)-RELATED-RELATED"/>
    <property type="match status" value="1"/>
</dbReference>
<name>A0A1I6BYE9_9BACI</name>
<dbReference type="GeneID" id="93713042"/>
<reference evidence="2 3" key="1">
    <citation type="submission" date="2016-10" db="EMBL/GenBank/DDBJ databases">
        <authorList>
            <person name="Varghese N."/>
            <person name="Submissions S."/>
        </authorList>
    </citation>
    <scope>NUCLEOTIDE SEQUENCE [LARGE SCALE GENOMIC DNA]</scope>
    <source>
        <strain evidence="2 3">DSM 13796</strain>
    </source>
</reference>
<dbReference type="InterPro" id="IPR000182">
    <property type="entry name" value="GNAT_dom"/>
</dbReference>
<dbReference type="InterPro" id="IPR051531">
    <property type="entry name" value="N-acetyltransferase"/>
</dbReference>
<organism evidence="2 3">
    <name type="scientific">Priestia endophytica DSM 13796</name>
    <dbReference type="NCBI Taxonomy" id="1121089"/>
    <lineage>
        <taxon>Bacteria</taxon>
        <taxon>Bacillati</taxon>
        <taxon>Bacillota</taxon>
        <taxon>Bacilli</taxon>
        <taxon>Bacillales</taxon>
        <taxon>Bacillaceae</taxon>
        <taxon>Priestia</taxon>
    </lineage>
</organism>
<comment type="caution">
    <text evidence="2">The sequence shown here is derived from an EMBL/GenBank/DDBJ whole genome shotgun (WGS) entry which is preliminary data.</text>
</comment>
<dbReference type="InterPro" id="IPR016181">
    <property type="entry name" value="Acyl_CoA_acyltransferase"/>
</dbReference>
<keyword evidence="3" id="KW-1185">Reference proteome</keyword>
<dbReference type="Proteomes" id="UP000182762">
    <property type="component" value="Unassembled WGS sequence"/>
</dbReference>